<evidence type="ECO:0000313" key="2">
    <source>
        <dbReference type="Proteomes" id="UP001589890"/>
    </source>
</evidence>
<dbReference type="SUPFAM" id="SSF55961">
    <property type="entry name" value="Bet v1-like"/>
    <property type="match status" value="1"/>
</dbReference>
<dbReference type="Pfam" id="PF10604">
    <property type="entry name" value="Polyketide_cyc2"/>
    <property type="match status" value="1"/>
</dbReference>
<dbReference type="EMBL" id="JBHLTC010000012">
    <property type="protein sequence ID" value="MFC0624673.1"/>
    <property type="molecule type" value="Genomic_DNA"/>
</dbReference>
<evidence type="ECO:0000313" key="1">
    <source>
        <dbReference type="EMBL" id="MFC0624673.1"/>
    </source>
</evidence>
<keyword evidence="2" id="KW-1185">Reference proteome</keyword>
<dbReference type="InterPro" id="IPR023393">
    <property type="entry name" value="START-like_dom_sf"/>
</dbReference>
<protein>
    <submittedName>
        <fullName evidence="1">SRPBCC family protein</fullName>
    </submittedName>
</protein>
<sequence>MSQNERVVHAAPEDVFKILGDGWTYAGWVVGAARIRDVDKGWPEPGRRIHHSVGSWPVLIDDTTTVEAYEPNSRLKLKVRAWPTGEGYVEFTVAAHPEGCLVTMREDTAAGPAKLIPKPVLDPVLSWRNTESLRRLALLAEGHHHAGSDSPGPNSTA</sequence>
<dbReference type="Proteomes" id="UP001589890">
    <property type="component" value="Unassembled WGS sequence"/>
</dbReference>
<dbReference type="CDD" id="cd07812">
    <property type="entry name" value="SRPBCC"/>
    <property type="match status" value="1"/>
</dbReference>
<accession>A0ABV6QJ51</accession>
<dbReference type="Gene3D" id="3.30.530.20">
    <property type="match status" value="1"/>
</dbReference>
<dbReference type="RefSeq" id="WP_380046281.1">
    <property type="nucleotide sequence ID" value="NZ_JBHLTC010000012.1"/>
</dbReference>
<organism evidence="1 2">
    <name type="scientific">Kribbella deserti</name>
    <dbReference type="NCBI Taxonomy" id="1926257"/>
    <lineage>
        <taxon>Bacteria</taxon>
        <taxon>Bacillati</taxon>
        <taxon>Actinomycetota</taxon>
        <taxon>Actinomycetes</taxon>
        <taxon>Propionibacteriales</taxon>
        <taxon>Kribbellaceae</taxon>
        <taxon>Kribbella</taxon>
    </lineage>
</organism>
<reference evidence="1 2" key="1">
    <citation type="submission" date="2024-09" db="EMBL/GenBank/DDBJ databases">
        <authorList>
            <person name="Sun Q."/>
            <person name="Mori K."/>
        </authorList>
    </citation>
    <scope>NUCLEOTIDE SEQUENCE [LARGE SCALE GENOMIC DNA]</scope>
    <source>
        <strain evidence="1 2">CGMCC 1.15906</strain>
    </source>
</reference>
<dbReference type="InterPro" id="IPR019587">
    <property type="entry name" value="Polyketide_cyclase/dehydratase"/>
</dbReference>
<proteinExistence type="predicted"/>
<name>A0ABV6QJ51_9ACTN</name>
<comment type="caution">
    <text evidence="1">The sequence shown here is derived from an EMBL/GenBank/DDBJ whole genome shotgun (WGS) entry which is preliminary data.</text>
</comment>
<gene>
    <name evidence="1" type="ORF">ACFFGN_11415</name>
</gene>